<organism evidence="3">
    <name type="scientific">Schistocephalus solidus</name>
    <name type="common">Tapeworm</name>
    <dbReference type="NCBI Taxonomy" id="70667"/>
    <lineage>
        <taxon>Eukaryota</taxon>
        <taxon>Metazoa</taxon>
        <taxon>Spiralia</taxon>
        <taxon>Lophotrochozoa</taxon>
        <taxon>Platyhelminthes</taxon>
        <taxon>Cestoda</taxon>
        <taxon>Eucestoda</taxon>
        <taxon>Diphyllobothriidea</taxon>
        <taxon>Diphyllobothriidae</taxon>
        <taxon>Schistocephalus</taxon>
    </lineage>
</organism>
<dbReference type="Proteomes" id="UP000275846">
    <property type="component" value="Unassembled WGS sequence"/>
</dbReference>
<reference evidence="1 2" key="2">
    <citation type="submission" date="2018-11" db="EMBL/GenBank/DDBJ databases">
        <authorList>
            <consortium name="Pathogen Informatics"/>
        </authorList>
    </citation>
    <scope>NUCLEOTIDE SEQUENCE [LARGE SCALE GENOMIC DNA]</scope>
    <source>
        <strain evidence="1 2">NST_G2</strain>
    </source>
</reference>
<evidence type="ECO:0000313" key="3">
    <source>
        <dbReference type="WBParaSite" id="SSLN_0001015701-mRNA-1"/>
    </source>
</evidence>
<gene>
    <name evidence="1" type="ORF">SSLN_LOCUS9795</name>
</gene>
<dbReference type="AlphaFoldDB" id="A0A183SZZ7"/>
<sequence>MLPPERPDSPSTLEGVVAGYTFSWSDRPKTEGRDARVAFAIRNGIVQRLSGLPQGSNDHLMSLRLPLQGLTLATIVSAYAFNDDIR</sequence>
<dbReference type="WBParaSite" id="SSLN_0001015701-mRNA-1">
    <property type="protein sequence ID" value="SSLN_0001015701-mRNA-1"/>
    <property type="gene ID" value="SSLN_0001015701"/>
</dbReference>
<keyword evidence="2" id="KW-1185">Reference proteome</keyword>
<evidence type="ECO:0000313" key="2">
    <source>
        <dbReference type="Proteomes" id="UP000275846"/>
    </source>
</evidence>
<name>A0A183SZZ7_SCHSO</name>
<protein>
    <submittedName>
        <fullName evidence="3">Phospholipid scramblase</fullName>
    </submittedName>
</protein>
<dbReference type="EMBL" id="UYSU01035459">
    <property type="protein sequence ID" value="VDL96180.1"/>
    <property type="molecule type" value="Genomic_DNA"/>
</dbReference>
<accession>A0A183SZZ7</accession>
<reference evidence="3" key="1">
    <citation type="submission" date="2016-06" db="UniProtKB">
        <authorList>
            <consortium name="WormBaseParasite"/>
        </authorList>
    </citation>
    <scope>IDENTIFICATION</scope>
</reference>
<proteinExistence type="predicted"/>
<evidence type="ECO:0000313" key="1">
    <source>
        <dbReference type="EMBL" id="VDL96180.1"/>
    </source>
</evidence>